<reference evidence="4" key="1">
    <citation type="submission" date="2013-07" db="EMBL/GenBank/DDBJ databases">
        <authorList>
            <person name="Geib S."/>
        </authorList>
    </citation>
    <scope>NUCLEOTIDE SEQUENCE</scope>
</reference>
<accession>W8AXH6</accession>
<evidence type="ECO:0000256" key="2">
    <source>
        <dbReference type="RuleBase" id="RU102079"/>
    </source>
</evidence>
<dbReference type="InterPro" id="IPR044156">
    <property type="entry name" value="Galectin-like"/>
</dbReference>
<proteinExistence type="evidence at transcript level"/>
<dbReference type="CDD" id="cd00070">
    <property type="entry name" value="GLECT"/>
    <property type="match status" value="2"/>
</dbReference>
<dbReference type="SMART" id="SM00908">
    <property type="entry name" value="Gal-bind_lectin"/>
    <property type="match status" value="2"/>
</dbReference>
<dbReference type="EMBL" id="GAMC01017052">
    <property type="protein sequence ID" value="JAB89503.1"/>
    <property type="molecule type" value="mRNA"/>
</dbReference>
<dbReference type="PANTHER" id="PTHR11346:SF147">
    <property type="entry name" value="GALECTIN"/>
    <property type="match status" value="1"/>
</dbReference>
<dbReference type="PROSITE" id="PS51304">
    <property type="entry name" value="GALECTIN"/>
    <property type="match status" value="2"/>
</dbReference>
<evidence type="ECO:0000259" key="3">
    <source>
        <dbReference type="PROSITE" id="PS51304"/>
    </source>
</evidence>
<organism evidence="4">
    <name type="scientific">Ceratitis capitata</name>
    <name type="common">Mediterranean fruit fly</name>
    <name type="synonym">Tephritis capitata</name>
    <dbReference type="NCBI Taxonomy" id="7213"/>
    <lineage>
        <taxon>Eukaryota</taxon>
        <taxon>Metazoa</taxon>
        <taxon>Ecdysozoa</taxon>
        <taxon>Arthropoda</taxon>
        <taxon>Hexapoda</taxon>
        <taxon>Insecta</taxon>
        <taxon>Pterygota</taxon>
        <taxon>Neoptera</taxon>
        <taxon>Endopterygota</taxon>
        <taxon>Diptera</taxon>
        <taxon>Brachycera</taxon>
        <taxon>Muscomorpha</taxon>
        <taxon>Tephritoidea</taxon>
        <taxon>Tephritidae</taxon>
        <taxon>Ceratitis</taxon>
        <taxon>Ceratitis</taxon>
    </lineage>
</organism>
<feature type="domain" description="Galectin" evidence="3">
    <location>
        <begin position="179"/>
        <end position="315"/>
    </location>
</feature>
<dbReference type="PANTHER" id="PTHR11346">
    <property type="entry name" value="GALECTIN"/>
    <property type="match status" value="1"/>
</dbReference>
<reference evidence="4" key="2">
    <citation type="journal article" date="2014" name="BMC Genomics">
        <title>A genomic perspective to assessing quality of mass-reared SIT flies used in Mediterranean fruit fly (Ceratitis capitata) eradication in California.</title>
        <authorList>
            <person name="Calla B."/>
            <person name="Hall B."/>
            <person name="Hou S."/>
            <person name="Geib S.M."/>
        </authorList>
    </citation>
    <scope>NUCLEOTIDE SEQUENCE</scope>
</reference>
<keyword evidence="1 2" id="KW-0430">Lectin</keyword>
<name>W8AXH6_CERCA</name>
<dbReference type="InterPro" id="IPR001079">
    <property type="entry name" value="Galectin_CRD"/>
</dbReference>
<dbReference type="SUPFAM" id="SSF49899">
    <property type="entry name" value="Concanavalin A-like lectins/glucanases"/>
    <property type="match status" value="2"/>
</dbReference>
<evidence type="ECO:0000313" key="4">
    <source>
        <dbReference type="EMBL" id="JAB89503.1"/>
    </source>
</evidence>
<dbReference type="InterPro" id="IPR013320">
    <property type="entry name" value="ConA-like_dom_sf"/>
</dbReference>
<dbReference type="FunFam" id="2.60.120.200:FF:000257">
    <property type="entry name" value="Galectin"/>
    <property type="match status" value="1"/>
</dbReference>
<evidence type="ECO:0000256" key="1">
    <source>
        <dbReference type="ARBA" id="ARBA00022734"/>
    </source>
</evidence>
<protein>
    <recommendedName>
        <fullName evidence="2">Galectin</fullName>
    </recommendedName>
</protein>
<feature type="domain" description="Galectin" evidence="3">
    <location>
        <begin position="20"/>
        <end position="160"/>
    </location>
</feature>
<dbReference type="OrthoDB" id="6251307at2759"/>
<dbReference type="Gene3D" id="2.60.120.200">
    <property type="match status" value="2"/>
</dbReference>
<dbReference type="AlphaFoldDB" id="W8AXH6"/>
<dbReference type="GO" id="GO:0030246">
    <property type="term" value="F:carbohydrate binding"/>
    <property type="evidence" value="ECO:0007669"/>
    <property type="project" value="UniProtKB-UniRule"/>
</dbReference>
<gene>
    <name evidence="4" type="primary">LEC3</name>
</gene>
<sequence>MEMEQLKAPHSAPTAESRKFAGNLARNLEFGHALEIVAKTIDSASRFHINLSTAKSVIDPNADIGLRFACFFRKDMIVRNARINGVWGEEEIQNIDSHSLSNPIESGEFFVIYILACEERFHISINNRPFCTFNYRMPLKALRSIEICEQIQVIKQVDHRAVFPYPWPAIQASDFGKAFSNDSPIMFSPGHLIVITARCFDNKKGQFIIKFLDSDSKREEMHFSVRFDQKAVVRNSMNKAFEFGQEERHGGFPFVFNQQFKLAIAFTEREFLTAVDGYNFCSYAYRTTNVFQNLVGFKVTCINGLHMHVTGVDHLQMGDPSCTGFEKYSKHDYECA</sequence>
<dbReference type="Pfam" id="PF00337">
    <property type="entry name" value="Gal-bind_lectin"/>
    <property type="match status" value="2"/>
</dbReference>
<dbReference type="SMART" id="SM00276">
    <property type="entry name" value="GLECT"/>
    <property type="match status" value="2"/>
</dbReference>